<dbReference type="GO" id="GO:0005507">
    <property type="term" value="F:copper ion binding"/>
    <property type="evidence" value="ECO:0007669"/>
    <property type="project" value="InterPro"/>
</dbReference>
<feature type="domain" description="CopC" evidence="8">
    <location>
        <begin position="36"/>
        <end position="131"/>
    </location>
</feature>
<dbReference type="InterPro" id="IPR014756">
    <property type="entry name" value="Ig_E-set"/>
</dbReference>
<evidence type="ECO:0000256" key="4">
    <source>
        <dbReference type="ARBA" id="ARBA00023008"/>
    </source>
</evidence>
<dbReference type="Proteomes" id="UP000319804">
    <property type="component" value="Unassembled WGS sequence"/>
</dbReference>
<dbReference type="Pfam" id="PF04234">
    <property type="entry name" value="CopC"/>
    <property type="match status" value="1"/>
</dbReference>
<dbReference type="InterPro" id="IPR014755">
    <property type="entry name" value="Cu-Rt/internalin_Ig-like"/>
</dbReference>
<dbReference type="PANTHER" id="PTHR34820:SF4">
    <property type="entry name" value="INNER MEMBRANE PROTEIN YEBZ"/>
    <property type="match status" value="1"/>
</dbReference>
<protein>
    <recommendedName>
        <fullName evidence="8">CopC domain-containing protein</fullName>
    </recommendedName>
</protein>
<dbReference type="EMBL" id="VFPS01000001">
    <property type="protein sequence ID" value="TQN00085.1"/>
    <property type="molecule type" value="Genomic_DNA"/>
</dbReference>
<comment type="subcellular location">
    <subcellularLocation>
        <location evidence="1">Cell envelope</location>
    </subcellularLocation>
</comment>
<dbReference type="AlphaFoldDB" id="A0A543KYD9"/>
<dbReference type="OrthoDB" id="5242236at2"/>
<dbReference type="GO" id="GO:0042597">
    <property type="term" value="C:periplasmic space"/>
    <property type="evidence" value="ECO:0007669"/>
    <property type="project" value="InterPro"/>
</dbReference>
<keyword evidence="2" id="KW-0479">Metal-binding</keyword>
<keyword evidence="3 7" id="KW-0732">Signal</keyword>
<dbReference type="InterPro" id="IPR032694">
    <property type="entry name" value="CopC/D"/>
</dbReference>
<gene>
    <name evidence="9" type="ORF">FHX68_0154</name>
</gene>
<evidence type="ECO:0000256" key="3">
    <source>
        <dbReference type="ARBA" id="ARBA00022729"/>
    </source>
</evidence>
<feature type="region of interest" description="Disordered" evidence="5">
    <location>
        <begin position="134"/>
        <end position="176"/>
    </location>
</feature>
<proteinExistence type="predicted"/>
<sequence>MSHRIHTPRPFSAATALLALIVGFALTLVASPAFAHDELIGSSPAAGSEVDALPAEITLTFSGVLIDGAGTTQIVVTDASGADITGGDPVLDGTKVTQPLAASAAPGLVTVVWRVVSSDGHPVSDQFTFTVAGGSGASPEASASASSPAATSPAAVAPTGTAPSPTESAPADDAGDGGMSPAVWIGAVVAIFAALIAVFPATSAAKRRRTED</sequence>
<evidence type="ECO:0000259" key="8">
    <source>
        <dbReference type="Pfam" id="PF04234"/>
    </source>
</evidence>
<accession>A0A543KYD9</accession>
<feature type="signal peptide" evidence="7">
    <location>
        <begin position="1"/>
        <end position="35"/>
    </location>
</feature>
<evidence type="ECO:0000256" key="2">
    <source>
        <dbReference type="ARBA" id="ARBA00022723"/>
    </source>
</evidence>
<evidence type="ECO:0000256" key="1">
    <source>
        <dbReference type="ARBA" id="ARBA00004196"/>
    </source>
</evidence>
<keyword evidence="10" id="KW-1185">Reference proteome</keyword>
<dbReference type="PANTHER" id="PTHR34820">
    <property type="entry name" value="INNER MEMBRANE PROTEIN YEBZ"/>
    <property type="match status" value="1"/>
</dbReference>
<dbReference type="SUPFAM" id="SSF81296">
    <property type="entry name" value="E set domains"/>
    <property type="match status" value="1"/>
</dbReference>
<dbReference type="GO" id="GO:0005886">
    <property type="term" value="C:plasma membrane"/>
    <property type="evidence" value="ECO:0007669"/>
    <property type="project" value="TreeGrafter"/>
</dbReference>
<feature type="transmembrane region" description="Helical" evidence="6">
    <location>
        <begin position="182"/>
        <end position="201"/>
    </location>
</feature>
<keyword evidence="6" id="KW-0812">Transmembrane</keyword>
<dbReference type="GO" id="GO:0046688">
    <property type="term" value="P:response to copper ion"/>
    <property type="evidence" value="ECO:0007669"/>
    <property type="project" value="InterPro"/>
</dbReference>
<keyword evidence="4" id="KW-0186">Copper</keyword>
<evidence type="ECO:0000313" key="9">
    <source>
        <dbReference type="EMBL" id="TQN00085.1"/>
    </source>
</evidence>
<reference evidence="9 10" key="1">
    <citation type="submission" date="2019-06" db="EMBL/GenBank/DDBJ databases">
        <title>Sequencing the genomes of 1000 actinobacteria strains.</title>
        <authorList>
            <person name="Klenk H.-P."/>
        </authorList>
    </citation>
    <scope>NUCLEOTIDE SEQUENCE [LARGE SCALE GENOMIC DNA]</scope>
    <source>
        <strain evidence="9 10">DSM 20427</strain>
    </source>
</reference>
<dbReference type="RefSeq" id="WP_141378612.1">
    <property type="nucleotide sequence ID" value="NZ_BJNA01000001.1"/>
</dbReference>
<dbReference type="Gene3D" id="2.60.40.1220">
    <property type="match status" value="1"/>
</dbReference>
<evidence type="ECO:0000313" key="10">
    <source>
        <dbReference type="Proteomes" id="UP000319804"/>
    </source>
</evidence>
<organism evidence="9 10">
    <name type="scientific">Microbacterium lacticum</name>
    <dbReference type="NCBI Taxonomy" id="33885"/>
    <lineage>
        <taxon>Bacteria</taxon>
        <taxon>Bacillati</taxon>
        <taxon>Actinomycetota</taxon>
        <taxon>Actinomycetes</taxon>
        <taxon>Micrococcales</taxon>
        <taxon>Microbacteriaceae</taxon>
        <taxon>Microbacterium</taxon>
    </lineage>
</organism>
<dbReference type="GO" id="GO:0030313">
    <property type="term" value="C:cell envelope"/>
    <property type="evidence" value="ECO:0007669"/>
    <property type="project" value="UniProtKB-SubCell"/>
</dbReference>
<comment type="caution">
    <text evidence="9">The sequence shown here is derived from an EMBL/GenBank/DDBJ whole genome shotgun (WGS) entry which is preliminary data.</text>
</comment>
<keyword evidence="6" id="KW-1133">Transmembrane helix</keyword>
<evidence type="ECO:0000256" key="6">
    <source>
        <dbReference type="SAM" id="Phobius"/>
    </source>
</evidence>
<name>A0A543KYD9_9MICO</name>
<feature type="chain" id="PRO_5021697998" description="CopC domain-containing protein" evidence="7">
    <location>
        <begin position="36"/>
        <end position="212"/>
    </location>
</feature>
<dbReference type="GO" id="GO:0006825">
    <property type="term" value="P:copper ion transport"/>
    <property type="evidence" value="ECO:0007669"/>
    <property type="project" value="InterPro"/>
</dbReference>
<evidence type="ECO:0000256" key="7">
    <source>
        <dbReference type="SAM" id="SignalP"/>
    </source>
</evidence>
<feature type="compositionally biased region" description="Low complexity" evidence="5">
    <location>
        <begin position="137"/>
        <end position="166"/>
    </location>
</feature>
<evidence type="ECO:0000256" key="5">
    <source>
        <dbReference type="SAM" id="MobiDB-lite"/>
    </source>
</evidence>
<dbReference type="InterPro" id="IPR007348">
    <property type="entry name" value="CopC_dom"/>
</dbReference>
<keyword evidence="6" id="KW-0472">Membrane</keyword>